<evidence type="ECO:0000256" key="1">
    <source>
        <dbReference type="ARBA" id="ARBA00001933"/>
    </source>
</evidence>
<dbReference type="OrthoDB" id="9801052at2"/>
<organism evidence="8 9">
    <name type="scientific">Modicisalibacter muralis</name>
    <dbReference type="NCBI Taxonomy" id="119000"/>
    <lineage>
        <taxon>Bacteria</taxon>
        <taxon>Pseudomonadati</taxon>
        <taxon>Pseudomonadota</taxon>
        <taxon>Gammaproteobacteria</taxon>
        <taxon>Oceanospirillales</taxon>
        <taxon>Halomonadaceae</taxon>
        <taxon>Modicisalibacter</taxon>
    </lineage>
</organism>
<gene>
    <name evidence="7" type="primary">hemL</name>
    <name evidence="8" type="ORF">SAMN05661010_01921</name>
</gene>
<protein>
    <recommendedName>
        <fullName evidence="7">Glutamate-1-semialdehyde 2,1-aminomutase</fullName>
        <shortName evidence="7">GSA</shortName>
        <ecNumber evidence="7">5.4.3.8</ecNumber>
    </recommendedName>
    <alternativeName>
        <fullName evidence="7">Glutamate-1-semialdehyde aminotransferase</fullName>
        <shortName evidence="7">GSA-AT</shortName>
    </alternativeName>
</protein>
<feature type="modified residue" description="N6-(pyridoxal phosphate)lysine" evidence="7">
    <location>
        <position position="265"/>
    </location>
</feature>
<keyword evidence="7" id="KW-0963">Cytoplasm</keyword>
<comment type="cofactor">
    <cofactor evidence="1 7">
        <name>pyridoxal 5'-phosphate</name>
        <dbReference type="ChEBI" id="CHEBI:597326"/>
    </cofactor>
</comment>
<comment type="similarity">
    <text evidence="3 7">Belongs to the class-III pyridoxal-phosphate-dependent aminotransferase family. HemL subfamily.</text>
</comment>
<dbReference type="UniPathway" id="UPA00251">
    <property type="reaction ID" value="UER00317"/>
</dbReference>
<comment type="catalytic activity">
    <reaction evidence="7">
        <text>(S)-4-amino-5-oxopentanoate = 5-aminolevulinate</text>
        <dbReference type="Rhea" id="RHEA:14265"/>
        <dbReference type="ChEBI" id="CHEBI:57501"/>
        <dbReference type="ChEBI" id="CHEBI:356416"/>
        <dbReference type="EC" id="5.4.3.8"/>
    </reaction>
</comment>
<dbReference type="InterPro" id="IPR015422">
    <property type="entry name" value="PyrdxlP-dep_Trfase_small"/>
</dbReference>
<dbReference type="InterPro" id="IPR015424">
    <property type="entry name" value="PyrdxlP-dep_Trfase"/>
</dbReference>
<dbReference type="GO" id="GO:0030170">
    <property type="term" value="F:pyridoxal phosphate binding"/>
    <property type="evidence" value="ECO:0007669"/>
    <property type="project" value="InterPro"/>
</dbReference>
<dbReference type="CDD" id="cd00610">
    <property type="entry name" value="OAT_like"/>
    <property type="match status" value="1"/>
</dbReference>
<dbReference type="Proteomes" id="UP000198654">
    <property type="component" value="Unassembled WGS sequence"/>
</dbReference>
<comment type="subunit">
    <text evidence="7">Homodimer.</text>
</comment>
<sequence>MITSAQLFELACRHIPGGVNSPVRAFKGMQRPPVFIERAQGAYLFDVEGQRYVDYVGSWGPMITGHADPEVLSAVRSRLDAGLSFGTPTAIETSMAELICEIIPSIELVRMVNSGTEATMSAIRLARGYTGRDKIVKFEGNYHGHSDSLLVKAGSGALTHGEPSSPGVPASLAEHTVTLPYNDSEAVRECFAEIGDQVACIIVEPVAGNMNCIPPLPGFLETLRAVCDEYTSVLIFDEVMTGFRVALGGAQAHYGVTPDLTCLGKIVGGGMPVGAFGGRREIMQQISPLGPVYQAGTLAGNPLAMAAGIALLGKIRQPGFHQALAQRVDTLCDGLSERAASAGVEMLTQRAGGMFGVFFTGQSRVDNFAQATACDGEAFRRFFTGMLEHGVYLAPSAYEAGFLSSAHTPEDIQVTLDAAEKVFMAMARL</sequence>
<dbReference type="Pfam" id="PF00202">
    <property type="entry name" value="Aminotran_3"/>
    <property type="match status" value="1"/>
</dbReference>
<keyword evidence="5 7" id="KW-0413">Isomerase</keyword>
<dbReference type="NCBIfam" id="TIGR00713">
    <property type="entry name" value="hemL"/>
    <property type="match status" value="1"/>
</dbReference>
<dbReference type="Gene3D" id="3.90.1150.10">
    <property type="entry name" value="Aspartate Aminotransferase, domain 1"/>
    <property type="match status" value="1"/>
</dbReference>
<dbReference type="InterPro" id="IPR015421">
    <property type="entry name" value="PyrdxlP-dep_Trfase_major"/>
</dbReference>
<evidence type="ECO:0000256" key="2">
    <source>
        <dbReference type="ARBA" id="ARBA00004819"/>
    </source>
</evidence>
<dbReference type="GO" id="GO:0008483">
    <property type="term" value="F:transaminase activity"/>
    <property type="evidence" value="ECO:0007669"/>
    <property type="project" value="InterPro"/>
</dbReference>
<dbReference type="InterPro" id="IPR005814">
    <property type="entry name" value="Aminotrans_3"/>
</dbReference>
<evidence type="ECO:0000256" key="3">
    <source>
        <dbReference type="ARBA" id="ARBA00008981"/>
    </source>
</evidence>
<keyword evidence="4 7" id="KW-0663">Pyridoxal phosphate</keyword>
<dbReference type="NCBIfam" id="NF000818">
    <property type="entry name" value="PRK00062.1"/>
    <property type="match status" value="1"/>
</dbReference>
<dbReference type="FunFam" id="3.40.640.10:FF:000021">
    <property type="entry name" value="Glutamate-1-semialdehyde 2,1-aminomutase"/>
    <property type="match status" value="1"/>
</dbReference>
<proteinExistence type="inferred from homology"/>
<keyword evidence="6 7" id="KW-0627">Porphyrin biosynthesis</keyword>
<dbReference type="EC" id="5.4.3.8" evidence="7"/>
<dbReference type="InterPro" id="IPR004639">
    <property type="entry name" value="4pyrrol_synth_GluAld_NH2Trfase"/>
</dbReference>
<reference evidence="8 9" key="1">
    <citation type="submission" date="2016-10" db="EMBL/GenBank/DDBJ databases">
        <authorList>
            <person name="de Groot N.N."/>
        </authorList>
    </citation>
    <scope>NUCLEOTIDE SEQUENCE [LARGE SCALE GENOMIC DNA]</scope>
    <source>
        <strain evidence="8 9">DSM 14789</strain>
    </source>
</reference>
<dbReference type="PANTHER" id="PTHR43713:SF3">
    <property type="entry name" value="GLUTAMATE-1-SEMIALDEHYDE 2,1-AMINOMUTASE 1, CHLOROPLASTIC-RELATED"/>
    <property type="match status" value="1"/>
</dbReference>
<evidence type="ECO:0000256" key="4">
    <source>
        <dbReference type="ARBA" id="ARBA00022898"/>
    </source>
</evidence>
<dbReference type="Gene3D" id="3.40.640.10">
    <property type="entry name" value="Type I PLP-dependent aspartate aminotransferase-like (Major domain)"/>
    <property type="match status" value="1"/>
</dbReference>
<evidence type="ECO:0000256" key="6">
    <source>
        <dbReference type="ARBA" id="ARBA00023244"/>
    </source>
</evidence>
<evidence type="ECO:0000256" key="7">
    <source>
        <dbReference type="HAMAP-Rule" id="MF_00375"/>
    </source>
</evidence>
<dbReference type="STRING" id="119000.SAMN05661010_01921"/>
<dbReference type="GO" id="GO:0005737">
    <property type="term" value="C:cytoplasm"/>
    <property type="evidence" value="ECO:0007669"/>
    <property type="project" value="UniProtKB-SubCell"/>
</dbReference>
<evidence type="ECO:0000313" key="9">
    <source>
        <dbReference type="Proteomes" id="UP000198654"/>
    </source>
</evidence>
<comment type="subcellular location">
    <subcellularLocation>
        <location evidence="7">Cytoplasm</location>
    </subcellularLocation>
</comment>
<keyword evidence="9" id="KW-1185">Reference proteome</keyword>
<dbReference type="GO" id="GO:0006782">
    <property type="term" value="P:protoporphyrinogen IX biosynthetic process"/>
    <property type="evidence" value="ECO:0007669"/>
    <property type="project" value="UniProtKB-UniRule"/>
</dbReference>
<evidence type="ECO:0000256" key="5">
    <source>
        <dbReference type="ARBA" id="ARBA00023235"/>
    </source>
</evidence>
<dbReference type="PANTHER" id="PTHR43713">
    <property type="entry name" value="GLUTAMATE-1-SEMIALDEHYDE 2,1-AMINOMUTASE"/>
    <property type="match status" value="1"/>
</dbReference>
<dbReference type="PROSITE" id="PS00600">
    <property type="entry name" value="AA_TRANSFER_CLASS_3"/>
    <property type="match status" value="1"/>
</dbReference>
<comment type="pathway">
    <text evidence="2">Porphyrin-containing compound metabolism; protoporphyrin-IX biosynthesis; 5-aminolevulinate from L-glutamyl-tRNA(Glu): step 2/2.</text>
</comment>
<dbReference type="AlphaFoldDB" id="A0A1G9KVE2"/>
<dbReference type="RefSeq" id="WP_089727902.1">
    <property type="nucleotide sequence ID" value="NZ_FNGI01000004.1"/>
</dbReference>
<dbReference type="SUPFAM" id="SSF53383">
    <property type="entry name" value="PLP-dependent transferases"/>
    <property type="match status" value="1"/>
</dbReference>
<dbReference type="InterPro" id="IPR049704">
    <property type="entry name" value="Aminotrans_3_PPA_site"/>
</dbReference>
<dbReference type="EMBL" id="FNGI01000004">
    <property type="protein sequence ID" value="SDL53576.1"/>
    <property type="molecule type" value="Genomic_DNA"/>
</dbReference>
<dbReference type="GO" id="GO:0042286">
    <property type="term" value="F:glutamate-1-semialdehyde 2,1-aminomutase activity"/>
    <property type="evidence" value="ECO:0007669"/>
    <property type="project" value="UniProtKB-UniRule"/>
</dbReference>
<evidence type="ECO:0000313" key="8">
    <source>
        <dbReference type="EMBL" id="SDL53576.1"/>
    </source>
</evidence>
<dbReference type="HAMAP" id="MF_00375">
    <property type="entry name" value="HemL_aminotrans_3"/>
    <property type="match status" value="1"/>
</dbReference>
<name>A0A1G9KVE2_9GAMM</name>
<accession>A0A1G9KVE2</accession>